<proteinExistence type="inferred from homology"/>
<dbReference type="CDD" id="cd00609">
    <property type="entry name" value="AAT_like"/>
    <property type="match status" value="1"/>
</dbReference>
<sequence length="391" mass="43130">MSALFDNTPPRKDTFSFKWQKYKGKDIIPAWVADTEFRCAQPILDAISGQVEHGNMGYILPAHHEGAIQAVVRWLKDKHNWEIQPEWLVWTPGVVPAFNVACKAYCEPGDKVLIQTPNYPPLLAAPKLNGLERVDIGTVVQNDDGTSSETISSVEGARYTLDFEALEREAADPKCKLFILCNPMNPVGSVLTKAELDRIAEICNANNVKLCSDEIHCDLILEEGKQHIPAGRESNLAENSVTLMAASKTFNIAGLGTSFAIIPNRQLHQAFTNAAAGIVPWVTVLGLAATEAAFTQCDEWHQQQLTYLRENRDMVFNTVNSIDGLKMLKADATFLAWVDASGLGVENVQQWAEEKGVGPSPGIDFHKADHFRINFGCSKAMLQDILQRLAS</sequence>
<organism evidence="7 8">
    <name type="scientific">Alteromonas marina</name>
    <dbReference type="NCBI Taxonomy" id="203795"/>
    <lineage>
        <taxon>Bacteria</taxon>
        <taxon>Pseudomonadati</taxon>
        <taxon>Pseudomonadota</taxon>
        <taxon>Gammaproteobacteria</taxon>
        <taxon>Alteromonadales</taxon>
        <taxon>Alteromonadaceae</taxon>
        <taxon>Alteromonas/Salinimonas group</taxon>
        <taxon>Alteromonas</taxon>
    </lineage>
</organism>
<evidence type="ECO:0000313" key="8">
    <source>
        <dbReference type="Proteomes" id="UP000031197"/>
    </source>
</evidence>
<evidence type="ECO:0000313" key="7">
    <source>
        <dbReference type="EMBL" id="KHT54410.1"/>
    </source>
</evidence>
<evidence type="ECO:0000256" key="1">
    <source>
        <dbReference type="ARBA" id="ARBA00001933"/>
    </source>
</evidence>
<comment type="caution">
    <text evidence="7">The sequence shown here is derived from an EMBL/GenBank/DDBJ whole genome shotgun (WGS) entry which is preliminary data.</text>
</comment>
<keyword evidence="7" id="KW-0032">Aminotransferase</keyword>
<gene>
    <name evidence="7" type="ORF">RJ41_07785</name>
</gene>
<dbReference type="GO" id="GO:0030170">
    <property type="term" value="F:pyridoxal phosphate binding"/>
    <property type="evidence" value="ECO:0007669"/>
    <property type="project" value="InterPro"/>
</dbReference>
<dbReference type="PANTHER" id="PTHR43525">
    <property type="entry name" value="PROTEIN MALY"/>
    <property type="match status" value="1"/>
</dbReference>
<protein>
    <recommendedName>
        <fullName evidence="2">cysteine-S-conjugate beta-lyase</fullName>
        <ecNumber evidence="2">4.4.1.13</ecNumber>
    </recommendedName>
</protein>
<evidence type="ECO:0000256" key="3">
    <source>
        <dbReference type="ARBA" id="ARBA00022898"/>
    </source>
</evidence>
<keyword evidence="7" id="KW-0808">Transferase</keyword>
<dbReference type="NCBIfam" id="TIGR04350">
    <property type="entry name" value="C_S_lyase_PatB"/>
    <property type="match status" value="1"/>
</dbReference>
<evidence type="ECO:0000256" key="4">
    <source>
        <dbReference type="ARBA" id="ARBA00023239"/>
    </source>
</evidence>
<dbReference type="EMBL" id="JWLW01000012">
    <property type="protein sequence ID" value="KHT54410.1"/>
    <property type="molecule type" value="Genomic_DNA"/>
</dbReference>
<dbReference type="InterPro" id="IPR015422">
    <property type="entry name" value="PyrdxlP-dep_Trfase_small"/>
</dbReference>
<name>A0A0B3Z7U7_9ALTE</name>
<dbReference type="SUPFAM" id="SSF53383">
    <property type="entry name" value="PLP-dependent transferases"/>
    <property type="match status" value="1"/>
</dbReference>
<dbReference type="InterPro" id="IPR004839">
    <property type="entry name" value="Aminotransferase_I/II_large"/>
</dbReference>
<dbReference type="GO" id="GO:0008483">
    <property type="term" value="F:transaminase activity"/>
    <property type="evidence" value="ECO:0007669"/>
    <property type="project" value="UniProtKB-KW"/>
</dbReference>
<keyword evidence="8" id="KW-1185">Reference proteome</keyword>
<dbReference type="Pfam" id="PF00155">
    <property type="entry name" value="Aminotran_1_2"/>
    <property type="match status" value="1"/>
</dbReference>
<dbReference type="InterPro" id="IPR015421">
    <property type="entry name" value="PyrdxlP-dep_Trfase_major"/>
</dbReference>
<comment type="cofactor">
    <cofactor evidence="1">
        <name>pyridoxal 5'-phosphate</name>
        <dbReference type="ChEBI" id="CHEBI:597326"/>
    </cofactor>
</comment>
<dbReference type="RefSeq" id="WP_039218990.1">
    <property type="nucleotide sequence ID" value="NZ_JWLW01000012.1"/>
</dbReference>
<dbReference type="GO" id="GO:0047804">
    <property type="term" value="F:cysteine-S-conjugate beta-lyase activity"/>
    <property type="evidence" value="ECO:0007669"/>
    <property type="project" value="UniProtKB-EC"/>
</dbReference>
<comment type="similarity">
    <text evidence="5">Belongs to the class-II pyridoxal-phosphate-dependent aminotransferase family. MalY/PatB cystathionine beta-lyase subfamily.</text>
</comment>
<dbReference type="AlphaFoldDB" id="A0A0B3Z7U7"/>
<dbReference type="InterPro" id="IPR027619">
    <property type="entry name" value="C-S_lyase_PatB-like"/>
</dbReference>
<evidence type="ECO:0000259" key="6">
    <source>
        <dbReference type="Pfam" id="PF00155"/>
    </source>
</evidence>
<accession>A0A0B3Z7U7</accession>
<reference evidence="7 8" key="1">
    <citation type="submission" date="2014-12" db="EMBL/GenBank/DDBJ databases">
        <title>Genome sequencing of Alteromonas marina AD001.</title>
        <authorList>
            <person name="Adrian T.G.S."/>
            <person name="Chan K.G."/>
        </authorList>
    </citation>
    <scope>NUCLEOTIDE SEQUENCE [LARGE SCALE GENOMIC DNA]</scope>
    <source>
        <strain evidence="7 8">AD001</strain>
    </source>
</reference>
<dbReference type="InterPro" id="IPR015424">
    <property type="entry name" value="PyrdxlP-dep_Trfase"/>
</dbReference>
<evidence type="ECO:0000256" key="5">
    <source>
        <dbReference type="ARBA" id="ARBA00037974"/>
    </source>
</evidence>
<dbReference type="PANTHER" id="PTHR43525:SF1">
    <property type="entry name" value="PROTEIN MALY"/>
    <property type="match status" value="1"/>
</dbReference>
<keyword evidence="4" id="KW-0456">Lyase</keyword>
<keyword evidence="3" id="KW-0663">Pyridoxal phosphate</keyword>
<dbReference type="InterPro" id="IPR051798">
    <property type="entry name" value="Class-II_PLP-Dep_Aminotrans"/>
</dbReference>
<dbReference type="EC" id="4.4.1.13" evidence="2"/>
<feature type="domain" description="Aminotransferase class I/classII large" evidence="6">
    <location>
        <begin position="54"/>
        <end position="389"/>
    </location>
</feature>
<evidence type="ECO:0000256" key="2">
    <source>
        <dbReference type="ARBA" id="ARBA00012224"/>
    </source>
</evidence>
<dbReference type="OrthoDB" id="3224382at2"/>
<dbReference type="Gene3D" id="3.40.640.10">
    <property type="entry name" value="Type I PLP-dependent aspartate aminotransferase-like (Major domain)"/>
    <property type="match status" value="1"/>
</dbReference>
<dbReference type="Proteomes" id="UP000031197">
    <property type="component" value="Unassembled WGS sequence"/>
</dbReference>
<dbReference type="Gene3D" id="3.90.1150.10">
    <property type="entry name" value="Aspartate Aminotransferase, domain 1"/>
    <property type="match status" value="1"/>
</dbReference>